<accession>A0ABU3L209</accession>
<dbReference type="Pfam" id="PF02927">
    <property type="entry name" value="CelD_N"/>
    <property type="match status" value="1"/>
</dbReference>
<evidence type="ECO:0000256" key="3">
    <source>
        <dbReference type="ARBA" id="ARBA00023277"/>
    </source>
</evidence>
<keyword evidence="4" id="KW-0326">Glycosidase</keyword>
<proteinExistence type="inferred from homology"/>
<feature type="domain" description="NodB homology" evidence="6">
    <location>
        <begin position="618"/>
        <end position="825"/>
    </location>
</feature>
<dbReference type="Proteomes" id="UP001250656">
    <property type="component" value="Unassembled WGS sequence"/>
</dbReference>
<evidence type="ECO:0000256" key="1">
    <source>
        <dbReference type="ARBA" id="ARBA00007072"/>
    </source>
</evidence>
<dbReference type="InterPro" id="IPR012341">
    <property type="entry name" value="6hp_glycosidase-like_sf"/>
</dbReference>
<dbReference type="GO" id="GO:0016787">
    <property type="term" value="F:hydrolase activity"/>
    <property type="evidence" value="ECO:0007669"/>
    <property type="project" value="UniProtKB-KW"/>
</dbReference>
<evidence type="ECO:0000256" key="4">
    <source>
        <dbReference type="ARBA" id="ARBA00023295"/>
    </source>
</evidence>
<gene>
    <name evidence="7" type="ORF">RQM65_03710</name>
</gene>
<dbReference type="SUPFAM" id="SSF88713">
    <property type="entry name" value="Glycoside hydrolase/deacetylase"/>
    <property type="match status" value="1"/>
</dbReference>
<dbReference type="InterPro" id="IPR011330">
    <property type="entry name" value="Glyco_hydro/deAcase_b/a-brl"/>
</dbReference>
<protein>
    <submittedName>
        <fullName evidence="7">Glycoside hydrolase family 9 protein</fullName>
    </submittedName>
</protein>
<dbReference type="InterPro" id="IPR002509">
    <property type="entry name" value="NODB_dom"/>
</dbReference>
<dbReference type="PANTHER" id="PTHR22298">
    <property type="entry name" value="ENDO-1,4-BETA-GLUCANASE"/>
    <property type="match status" value="1"/>
</dbReference>
<dbReference type="RefSeq" id="WP_314012840.1">
    <property type="nucleotide sequence ID" value="NZ_JAVTTP010000001.1"/>
</dbReference>
<dbReference type="InterPro" id="IPR004197">
    <property type="entry name" value="Cellulase_Ig-like"/>
</dbReference>
<keyword evidence="3" id="KW-0119">Carbohydrate metabolism</keyword>
<reference evidence="7 8" key="1">
    <citation type="submission" date="2023-09" db="EMBL/GenBank/DDBJ databases">
        <title>Novel taxa isolated from Blanes Bay.</title>
        <authorList>
            <person name="Rey-Velasco X."/>
            <person name="Lucena T."/>
        </authorList>
    </citation>
    <scope>NUCLEOTIDE SEQUENCE [LARGE SCALE GENOMIC DNA]</scope>
    <source>
        <strain evidence="7 8">S334</strain>
    </source>
</reference>
<name>A0ABU3L209_9FLAO</name>
<dbReference type="InterPro" id="IPR013783">
    <property type="entry name" value="Ig-like_fold"/>
</dbReference>
<dbReference type="CDD" id="cd02850">
    <property type="entry name" value="E_set_Cellulase_N"/>
    <property type="match status" value="1"/>
</dbReference>
<dbReference type="Gene3D" id="3.20.20.370">
    <property type="entry name" value="Glycoside hydrolase/deacetylase"/>
    <property type="match status" value="1"/>
</dbReference>
<dbReference type="CDD" id="cd10917">
    <property type="entry name" value="CE4_NodB_like_6s_7s"/>
    <property type="match status" value="1"/>
</dbReference>
<keyword evidence="5" id="KW-0624">Polysaccharide degradation</keyword>
<comment type="caution">
    <text evidence="7">The sequence shown here is derived from an EMBL/GenBank/DDBJ whole genome shotgun (WGS) entry which is preliminary data.</text>
</comment>
<dbReference type="PROSITE" id="PS51677">
    <property type="entry name" value="NODB"/>
    <property type="match status" value="1"/>
</dbReference>
<dbReference type="Gene3D" id="2.60.40.10">
    <property type="entry name" value="Immunoglobulins"/>
    <property type="match status" value="1"/>
</dbReference>
<dbReference type="SUPFAM" id="SSF81296">
    <property type="entry name" value="E set domains"/>
    <property type="match status" value="1"/>
</dbReference>
<evidence type="ECO:0000313" key="8">
    <source>
        <dbReference type="Proteomes" id="UP001250656"/>
    </source>
</evidence>
<evidence type="ECO:0000256" key="5">
    <source>
        <dbReference type="ARBA" id="ARBA00023326"/>
    </source>
</evidence>
<comment type="similarity">
    <text evidence="1">Belongs to the glycosyl hydrolase 9 (cellulase E) family.</text>
</comment>
<organism evidence="7 8">
    <name type="scientific">Pricia mediterranea</name>
    <dbReference type="NCBI Taxonomy" id="3076079"/>
    <lineage>
        <taxon>Bacteria</taxon>
        <taxon>Pseudomonadati</taxon>
        <taxon>Bacteroidota</taxon>
        <taxon>Flavobacteriia</taxon>
        <taxon>Flavobacteriales</taxon>
        <taxon>Flavobacteriaceae</taxon>
        <taxon>Pricia</taxon>
    </lineage>
</organism>
<evidence type="ECO:0000256" key="2">
    <source>
        <dbReference type="ARBA" id="ARBA00022801"/>
    </source>
</evidence>
<evidence type="ECO:0000313" key="7">
    <source>
        <dbReference type="EMBL" id="MDT7827770.1"/>
    </source>
</evidence>
<keyword evidence="2 7" id="KW-0378">Hydrolase</keyword>
<dbReference type="Pfam" id="PF00759">
    <property type="entry name" value="Glyco_hydro_9"/>
    <property type="match status" value="1"/>
</dbReference>
<dbReference type="InterPro" id="IPR008928">
    <property type="entry name" value="6-hairpin_glycosidase_sf"/>
</dbReference>
<dbReference type="InterPro" id="IPR014756">
    <property type="entry name" value="Ig_E-set"/>
</dbReference>
<keyword evidence="8" id="KW-1185">Reference proteome</keyword>
<dbReference type="SUPFAM" id="SSF48208">
    <property type="entry name" value="Six-hairpin glycosidases"/>
    <property type="match status" value="1"/>
</dbReference>
<dbReference type="EMBL" id="JAVTTP010000001">
    <property type="protein sequence ID" value="MDT7827770.1"/>
    <property type="molecule type" value="Genomic_DNA"/>
</dbReference>
<dbReference type="Gene3D" id="1.50.10.10">
    <property type="match status" value="1"/>
</dbReference>
<dbReference type="Pfam" id="PF01522">
    <property type="entry name" value="Polysacc_deac_1"/>
    <property type="match status" value="1"/>
</dbReference>
<dbReference type="InterPro" id="IPR001701">
    <property type="entry name" value="Glyco_hydro_9"/>
</dbReference>
<evidence type="ECO:0000259" key="6">
    <source>
        <dbReference type="PROSITE" id="PS51677"/>
    </source>
</evidence>
<sequence length="835" mass="94506">MKKFLVLIFLSAHTLYALHPEDPGIAVIRINQLGYTPESIKVAVFGAKKDLKIDSFTLHDATSGNEVFASENPVPKGAYGPFTSTYRLPFSDYDVPGEYYVQAKGVRSPAFWIAPDVYDHTADFLLEYMRQQRCGYNPYLTATCHLDDGYILYNPDKEGQRTDVTGGWHDASDYLQYTATSANAVFQLLLAYRDNPEAFGDAYKANGLPGPNGIPDIIDEAKWGMDWLKKMNPSATEYYNQIADDRDHAGYRLPNKDSVVYDPERKGRPVYLASGEKQGAVKYKNRSTGAASTAGKYASAFALGATVLKDFYPEYSEDLPQRAKNAYSYGKQHPGVSQTAPGRAPYFYEEENWVDDMELAASSLYRLTKNPKYKDQALRYASEEKTTPWIGRDTVLHYQYYPFLNAGHYELASALKADERSDVATYYDMGLQMLHTRGKDNPFYMGIPFVWCSNNFVTAAVTQSRLYHRLTDDKTYLEMEAALRDWLFGCNIWGTSMIVGLPEDGDYPMDPHSSLWLLEQYQTDGGLVDGPVYGSIANSLIGVELHDEDEYAEFQSDLVVYQDDIGSYSTNEPTMDGTASLVYYLSSLEGESRAKGHQKHAYTYDKTGAIVRGNTSRKIIHLMFSGDEYADGADEILNILHKHNIKASFFLTGNFYRNRQFAAFIERAKELGHYLGAHSDKHLLYNDWTEQKKLLVNQGEFKADVNANYVEMEKFGIQKEDAPYFLPPYEWNNDIITQWADQMGLQLINFTPGTLSHADYTTPDMENYRSTDAIFESILSQEKKENLNGFLLLSHLGTPPARTDKFYSRLDELISTLQGEGYRFGTLNEVLDLKG</sequence>